<reference evidence="1" key="1">
    <citation type="journal article" date="2021" name="Proc. Natl. Acad. Sci. U.S.A.">
        <title>A Catalog of Tens of Thousands of Viruses from Human Metagenomes Reveals Hidden Associations with Chronic Diseases.</title>
        <authorList>
            <person name="Tisza M.J."/>
            <person name="Buck C.B."/>
        </authorList>
    </citation>
    <scope>NUCLEOTIDE SEQUENCE</scope>
    <source>
        <strain evidence="1">CtCsv15</strain>
    </source>
</reference>
<name>A0A8S5LZF5_9CAUD</name>
<accession>A0A8S5LZF5</accession>
<proteinExistence type="predicted"/>
<sequence>MLQKVFLGVRIPPPPPFKATFLGGFFSAFQPYLYVFY</sequence>
<evidence type="ECO:0000313" key="1">
    <source>
        <dbReference type="EMBL" id="DAD75227.1"/>
    </source>
</evidence>
<dbReference type="EMBL" id="BK014777">
    <property type="protein sequence ID" value="DAD75227.1"/>
    <property type="molecule type" value="Genomic_DNA"/>
</dbReference>
<organism evidence="1">
    <name type="scientific">Siphoviridae sp. ctCsv15</name>
    <dbReference type="NCBI Taxonomy" id="2826195"/>
    <lineage>
        <taxon>Viruses</taxon>
        <taxon>Duplodnaviria</taxon>
        <taxon>Heunggongvirae</taxon>
        <taxon>Uroviricota</taxon>
        <taxon>Caudoviricetes</taxon>
    </lineage>
</organism>
<protein>
    <submittedName>
        <fullName evidence="1">Uncharacterized protein</fullName>
    </submittedName>
</protein>